<feature type="compositionally biased region" description="Low complexity" evidence="1">
    <location>
        <begin position="181"/>
        <end position="204"/>
    </location>
</feature>
<dbReference type="VEuPathDB" id="TriTrypDB:BSAL_08175"/>
<feature type="region of interest" description="Disordered" evidence="1">
    <location>
        <begin position="76"/>
        <end position="98"/>
    </location>
</feature>
<sequence>MSMLTRKSGGGETTHNDNLRRLVRFYEFYAPERVNSAPLTLASYEGRVDLLFRALEKKYGPEKAILSKPLPDATVAAAASSTTQSGSSSSRNQPPPPLDLAKVLVVPPPLPSTFSTVINLNYHQLRLERYYRHYAQDKCESAASTIDAHRGQEDHLFRELERKYGAEPRAFLVVTPRRTKSLSNNNSAGGGNASASTAAAAGSVGDDDESSAFFADPAVVGPSAGPDPKTVAIHTPYDYRSVLRQLGLREDAVDRELSALGNPTLLPYAASLAVLATLIGQEALFDVDPDKTPPFPFHALKEVKRAHPDSIDGLAYDHLLRYRSVFTTALQHVVYVRQLEMLERQGLMQQHQRSVAELSRRILVLCEAVSQVVPLEEERRGAIMQEERIRLDGIVMWFRQHRLDIVAGRTTSFTPLGGEESSGSRGAAQHGKGILQLAEMEEQLRRVDHDIRAQSDALVAKWVQEPPPSLIRSMLALPSAIRSPSPSLNATASNQRSKHISIHPEAATPSRARFSNSAVKALNYSPALRTDNHADGLLAVARQTSPSSRTRSPHSSPSSLWVPSGPTMKSHNAIASARGFPAAADVVAVVAPPVPVVVRENLHYDPFGRDLHSSSAPAPTGFVTHDGLLLCAAPIRSPSANRRTASASATTVRSSSALFHHGGGLGDASPLAPFEIERHVRLKKLTTKGSFSAMRHCAAAEAKRYCVASE</sequence>
<feature type="region of interest" description="Disordered" evidence="1">
    <location>
        <begin position="177"/>
        <end position="204"/>
    </location>
</feature>
<dbReference type="EMBL" id="CYKH01001430">
    <property type="protein sequence ID" value="CUG87069.1"/>
    <property type="molecule type" value="Genomic_DNA"/>
</dbReference>
<evidence type="ECO:0000313" key="3">
    <source>
        <dbReference type="Proteomes" id="UP000051952"/>
    </source>
</evidence>
<feature type="compositionally biased region" description="Low complexity" evidence="1">
    <location>
        <begin position="545"/>
        <end position="566"/>
    </location>
</feature>
<organism evidence="2 3">
    <name type="scientific">Bodo saltans</name>
    <name type="common">Flagellated protozoan</name>
    <dbReference type="NCBI Taxonomy" id="75058"/>
    <lineage>
        <taxon>Eukaryota</taxon>
        <taxon>Discoba</taxon>
        <taxon>Euglenozoa</taxon>
        <taxon>Kinetoplastea</taxon>
        <taxon>Metakinetoplastina</taxon>
        <taxon>Eubodonida</taxon>
        <taxon>Bodonidae</taxon>
        <taxon>Bodo</taxon>
    </lineage>
</organism>
<reference evidence="3" key="1">
    <citation type="submission" date="2015-09" db="EMBL/GenBank/DDBJ databases">
        <authorList>
            <consortium name="Pathogen Informatics"/>
        </authorList>
    </citation>
    <scope>NUCLEOTIDE SEQUENCE [LARGE SCALE GENOMIC DNA]</scope>
    <source>
        <strain evidence="3">Lake Konstanz</strain>
    </source>
</reference>
<protein>
    <submittedName>
        <fullName evidence="2">Uncharacterized protein</fullName>
    </submittedName>
</protein>
<dbReference type="AlphaFoldDB" id="A0A0S4J6J7"/>
<evidence type="ECO:0000256" key="1">
    <source>
        <dbReference type="SAM" id="MobiDB-lite"/>
    </source>
</evidence>
<accession>A0A0S4J6J7</accession>
<keyword evidence="3" id="KW-1185">Reference proteome</keyword>
<evidence type="ECO:0000313" key="2">
    <source>
        <dbReference type="EMBL" id="CUG87069.1"/>
    </source>
</evidence>
<name>A0A0S4J6J7_BODSA</name>
<feature type="compositionally biased region" description="Low complexity" evidence="1">
    <location>
        <begin position="76"/>
        <end position="90"/>
    </location>
</feature>
<dbReference type="Proteomes" id="UP000051952">
    <property type="component" value="Unassembled WGS sequence"/>
</dbReference>
<dbReference type="OrthoDB" id="248320at2759"/>
<gene>
    <name evidence="2" type="ORF">BSAL_08175</name>
</gene>
<proteinExistence type="predicted"/>
<feature type="region of interest" description="Disordered" evidence="1">
    <location>
        <begin position="543"/>
        <end position="566"/>
    </location>
</feature>